<sequence length="500" mass="54391">MPRTSAAIVLLLPSLALGFLAPAGVRRTGRLAVTAPEPWEVELTGAPSLPKPTTESPAGAPEIRDFCQVVERAVIRELLVEPAMKRSSAEWMGDALWAKALTMLGLEGADADAVRVGDRGINANKLLDAFSSTYPDAASWEREDAEIFLSCLLHVVDNGGEDEEKAAALQRRIQPYSPLYMRFTNALRVAGCSLDRSAEALDPKDYNICFSMGDAFTPPGEKPTTTQYLNRVANDVARVLINGADEDAAGMAAGLKAQRQGFLNDYGLAGAEEGTPESDIAWFYDALVDLCESGMATAVALEESSYGRAFCWANSMQRILGLLVQEMGLRLEGSETLEDPIFTRFVNWESELRQNITGNYGWDPTPKDLEGTWCLGAFATSYTTTSMPAELGGEACRVRLLFASDGKGTVKSLSGPDLPLRWSLSPGPTHLDTCSIQIGTSDDNADLFFTGYIDRGQRLETKLSGRSVRMSGRVVRRRKDRLGVDRPMGKFAMTMDAKPM</sequence>
<proteinExistence type="predicted"/>
<dbReference type="AlphaFoldDB" id="A0A6U4GLT9"/>
<name>A0A6U4GLT9_9STRA</name>
<keyword evidence="1" id="KW-0732">Signal</keyword>
<dbReference type="EMBL" id="HBGJ01023949">
    <property type="protein sequence ID" value="CAD9256920.1"/>
    <property type="molecule type" value="Transcribed_RNA"/>
</dbReference>
<protein>
    <submittedName>
        <fullName evidence="3">Uncharacterized protein</fullName>
    </submittedName>
</protein>
<evidence type="ECO:0000256" key="1">
    <source>
        <dbReference type="SAM" id="SignalP"/>
    </source>
</evidence>
<organism evidence="3">
    <name type="scientific">Phaeomonas parva</name>
    <dbReference type="NCBI Taxonomy" id="124430"/>
    <lineage>
        <taxon>Eukaryota</taxon>
        <taxon>Sar</taxon>
        <taxon>Stramenopiles</taxon>
        <taxon>Ochrophyta</taxon>
        <taxon>Pinguiophyceae</taxon>
        <taxon>Pinguiochrysidales</taxon>
        <taxon>Pinguiochrysidaceae</taxon>
        <taxon>Phaeomonas</taxon>
    </lineage>
</organism>
<reference evidence="3" key="1">
    <citation type="submission" date="2021-01" db="EMBL/GenBank/DDBJ databases">
        <authorList>
            <person name="Corre E."/>
            <person name="Pelletier E."/>
            <person name="Niang G."/>
            <person name="Scheremetjew M."/>
            <person name="Finn R."/>
            <person name="Kale V."/>
            <person name="Holt S."/>
            <person name="Cochrane G."/>
            <person name="Meng A."/>
            <person name="Brown T."/>
            <person name="Cohen L."/>
        </authorList>
    </citation>
    <scope>NUCLEOTIDE SEQUENCE</scope>
    <source>
        <strain evidence="3">CCMP2877</strain>
    </source>
</reference>
<gene>
    <name evidence="2" type="ORF">PPAR1163_LOCUS15291</name>
    <name evidence="3" type="ORF">PPAR1163_LOCUS15292</name>
</gene>
<accession>A0A6U4GLT9</accession>
<dbReference type="EMBL" id="HBGJ01023950">
    <property type="protein sequence ID" value="CAD9256921.1"/>
    <property type="molecule type" value="Transcribed_RNA"/>
</dbReference>
<feature type="signal peptide" evidence="1">
    <location>
        <begin position="1"/>
        <end position="18"/>
    </location>
</feature>
<evidence type="ECO:0000313" key="3">
    <source>
        <dbReference type="EMBL" id="CAD9256921.1"/>
    </source>
</evidence>
<feature type="chain" id="PRO_5036192129" evidence="1">
    <location>
        <begin position="19"/>
        <end position="500"/>
    </location>
</feature>
<evidence type="ECO:0000313" key="2">
    <source>
        <dbReference type="EMBL" id="CAD9256920.1"/>
    </source>
</evidence>